<dbReference type="RefSeq" id="WP_106287538.1">
    <property type="nucleotide sequence ID" value="NZ_CAWNTC010000212.1"/>
</dbReference>
<sequence length="135" mass="15183">MNAIQSSPSRLPSTAPKRLPVNKAAISHHRLYRVIAAETSAKLLVNCLLCLAAGVGLMQLLPFYYSQQAKLQEVKGEVNRTQTRLHNLKGNFTRYFDPQQSQRSMQEQSQRVSPQQPQVILIESNPAPEEPVSHH</sequence>
<evidence type="ECO:0000313" key="4">
    <source>
        <dbReference type="Proteomes" id="UP000238762"/>
    </source>
</evidence>
<dbReference type="EMBL" id="PVWJ01000016">
    <property type="protein sequence ID" value="PSB04195.1"/>
    <property type="molecule type" value="Genomic_DNA"/>
</dbReference>
<feature type="region of interest" description="Disordered" evidence="1">
    <location>
        <begin position="97"/>
        <end position="135"/>
    </location>
</feature>
<evidence type="ECO:0000313" key="3">
    <source>
        <dbReference type="EMBL" id="PSB04195.1"/>
    </source>
</evidence>
<keyword evidence="2" id="KW-0812">Transmembrane</keyword>
<evidence type="ECO:0000256" key="2">
    <source>
        <dbReference type="SAM" id="Phobius"/>
    </source>
</evidence>
<feature type="compositionally biased region" description="Low complexity" evidence="1">
    <location>
        <begin position="99"/>
        <end position="119"/>
    </location>
</feature>
<dbReference type="Proteomes" id="UP000238762">
    <property type="component" value="Unassembled WGS sequence"/>
</dbReference>
<dbReference type="AlphaFoldDB" id="A0A2T1C7D4"/>
<organism evidence="3 4">
    <name type="scientific">Merismopedia glauca CCAP 1448/3</name>
    <dbReference type="NCBI Taxonomy" id="1296344"/>
    <lineage>
        <taxon>Bacteria</taxon>
        <taxon>Bacillati</taxon>
        <taxon>Cyanobacteriota</taxon>
        <taxon>Cyanophyceae</taxon>
        <taxon>Synechococcales</taxon>
        <taxon>Merismopediaceae</taxon>
        <taxon>Merismopedia</taxon>
    </lineage>
</organism>
<name>A0A2T1C7D4_9CYAN</name>
<feature type="transmembrane region" description="Helical" evidence="2">
    <location>
        <begin position="43"/>
        <end position="65"/>
    </location>
</feature>
<reference evidence="3 4" key="2">
    <citation type="submission" date="2018-03" db="EMBL/GenBank/DDBJ databases">
        <title>The ancient ancestry and fast evolution of plastids.</title>
        <authorList>
            <person name="Moore K.R."/>
            <person name="Magnabosco C."/>
            <person name="Momper L."/>
            <person name="Gold D.A."/>
            <person name="Bosak T."/>
            <person name="Fournier G.P."/>
        </authorList>
    </citation>
    <scope>NUCLEOTIDE SEQUENCE [LARGE SCALE GENOMIC DNA]</scope>
    <source>
        <strain evidence="3 4">CCAP 1448/3</strain>
    </source>
</reference>
<dbReference type="OrthoDB" id="425201at2"/>
<protein>
    <submittedName>
        <fullName evidence="3">Uncharacterized protein</fullName>
    </submittedName>
</protein>
<gene>
    <name evidence="3" type="ORF">C7B64_04925</name>
</gene>
<evidence type="ECO:0000256" key="1">
    <source>
        <dbReference type="SAM" id="MobiDB-lite"/>
    </source>
</evidence>
<accession>A0A2T1C7D4</accession>
<reference evidence="3 4" key="1">
    <citation type="submission" date="2018-02" db="EMBL/GenBank/DDBJ databases">
        <authorList>
            <person name="Cohen D.B."/>
            <person name="Kent A.D."/>
        </authorList>
    </citation>
    <scope>NUCLEOTIDE SEQUENCE [LARGE SCALE GENOMIC DNA]</scope>
    <source>
        <strain evidence="3 4">CCAP 1448/3</strain>
    </source>
</reference>
<keyword evidence="2" id="KW-1133">Transmembrane helix</keyword>
<comment type="caution">
    <text evidence="3">The sequence shown here is derived from an EMBL/GenBank/DDBJ whole genome shotgun (WGS) entry which is preliminary data.</text>
</comment>
<proteinExistence type="predicted"/>
<keyword evidence="2" id="KW-0472">Membrane</keyword>
<keyword evidence="4" id="KW-1185">Reference proteome</keyword>